<sequence length="408" mass="45412">MLLPGLGMLAALITTPHPALKSLTLGMEFGQARIRISKKLTNRLAATDLSLPLMKIVLRVEGSPTPEAIPLLRNLIACCAGSVEQLGVSATSGGLVKKVVPPLSSMLALHELEIRAAQLSEPGFGDMSQIKSLVIRDVFRHNQPSLVIPETHWPLLETLACSPRLVSHFLPTGVESPRPISTLRLDSASYECDYGDGTLKYYPEWKHIRQAVRCAPSSAVPLRHLYLQAEAWHIKRLQELVLYVPELESLVVVLTRSPAAGRLMALGKEFIAKMPCLHTLLFSDALHKFHRRNWPFLTARDRRMQREFLAEYNRHSAVLRRVAFTTEFEWEKGEDGVWYPSEIPRHAAVELVRNNCLADTDDSDYTGSTEEEEESGLDDDDGFDDDDNGDEDGGGDDNYFGEVGSGEE</sequence>
<accession>A0ACC1PK06</accession>
<evidence type="ECO:0000313" key="1">
    <source>
        <dbReference type="EMBL" id="KAJ2993608.1"/>
    </source>
</evidence>
<dbReference type="EMBL" id="JANSHE010002253">
    <property type="protein sequence ID" value="KAJ2993608.1"/>
    <property type="molecule type" value="Genomic_DNA"/>
</dbReference>
<evidence type="ECO:0000313" key="2">
    <source>
        <dbReference type="Proteomes" id="UP001144978"/>
    </source>
</evidence>
<protein>
    <submittedName>
        <fullName evidence="1">Uncharacterized protein</fullName>
    </submittedName>
</protein>
<keyword evidence="2" id="KW-1185">Reference proteome</keyword>
<reference evidence="1" key="1">
    <citation type="submission" date="2022-08" db="EMBL/GenBank/DDBJ databases">
        <title>Genome Sequence of Pycnoporus sanguineus.</title>
        <authorList>
            <person name="Buettner E."/>
        </authorList>
    </citation>
    <scope>NUCLEOTIDE SEQUENCE</scope>
    <source>
        <strain evidence="1">CG-C14</strain>
    </source>
</reference>
<dbReference type="Proteomes" id="UP001144978">
    <property type="component" value="Unassembled WGS sequence"/>
</dbReference>
<gene>
    <name evidence="1" type="ORF">NUW54_g7691</name>
</gene>
<name>A0ACC1PK06_9APHY</name>
<proteinExistence type="predicted"/>
<organism evidence="1 2">
    <name type="scientific">Trametes sanguinea</name>
    <dbReference type="NCBI Taxonomy" id="158606"/>
    <lineage>
        <taxon>Eukaryota</taxon>
        <taxon>Fungi</taxon>
        <taxon>Dikarya</taxon>
        <taxon>Basidiomycota</taxon>
        <taxon>Agaricomycotina</taxon>
        <taxon>Agaricomycetes</taxon>
        <taxon>Polyporales</taxon>
        <taxon>Polyporaceae</taxon>
        <taxon>Trametes</taxon>
    </lineage>
</organism>
<comment type="caution">
    <text evidence="1">The sequence shown here is derived from an EMBL/GenBank/DDBJ whole genome shotgun (WGS) entry which is preliminary data.</text>
</comment>